<name>A0A0F9ZKK3_9BACT</name>
<dbReference type="AlphaFoldDB" id="A0A0F9ZKK3"/>
<gene>
    <name evidence="1" type="ORF">UR34_C0001G0089</name>
</gene>
<dbReference type="EMBL" id="LBOV01000001">
    <property type="protein sequence ID" value="KKP44743.1"/>
    <property type="molecule type" value="Genomic_DNA"/>
</dbReference>
<protein>
    <submittedName>
        <fullName evidence="1">Uncharacterized protein</fullName>
    </submittedName>
</protein>
<sequence length="67" mass="7693">MEEINTIEKVHENFVNELISLGMVQGKALEVSTTFFLAWVKSRGTNLDVAEYEKEVKTFITKLQEKS</sequence>
<organism evidence="1 2">
    <name type="scientific">candidate division WS6 bacterium GW2011_GWC1_33_20</name>
    <dbReference type="NCBI Taxonomy" id="1619089"/>
    <lineage>
        <taxon>Bacteria</taxon>
        <taxon>Candidatus Dojkabacteria</taxon>
    </lineage>
</organism>
<evidence type="ECO:0000313" key="1">
    <source>
        <dbReference type="EMBL" id="KKP44743.1"/>
    </source>
</evidence>
<proteinExistence type="predicted"/>
<evidence type="ECO:0000313" key="2">
    <source>
        <dbReference type="Proteomes" id="UP000034302"/>
    </source>
</evidence>
<dbReference type="Proteomes" id="UP000034302">
    <property type="component" value="Unassembled WGS sequence"/>
</dbReference>
<accession>A0A0F9ZKK3</accession>
<reference evidence="1 2" key="1">
    <citation type="journal article" date="2015" name="Nature">
        <title>rRNA introns, odd ribosomes, and small enigmatic genomes across a large radiation of phyla.</title>
        <authorList>
            <person name="Brown C.T."/>
            <person name="Hug L.A."/>
            <person name="Thomas B.C."/>
            <person name="Sharon I."/>
            <person name="Castelle C.J."/>
            <person name="Singh A."/>
            <person name="Wilkins M.J."/>
            <person name="Williams K.H."/>
            <person name="Banfield J.F."/>
        </authorList>
    </citation>
    <scope>NUCLEOTIDE SEQUENCE [LARGE SCALE GENOMIC DNA]</scope>
</reference>
<comment type="caution">
    <text evidence="1">The sequence shown here is derived from an EMBL/GenBank/DDBJ whole genome shotgun (WGS) entry which is preliminary data.</text>
</comment>